<feature type="region of interest" description="Disordered" evidence="1">
    <location>
        <begin position="251"/>
        <end position="275"/>
    </location>
</feature>
<gene>
    <name evidence="4" type="ORF">ENX03_04115</name>
</gene>
<name>A0A7C3LRU9_9BACT</name>
<dbReference type="Pfam" id="PF04028">
    <property type="entry name" value="DUF374"/>
    <property type="match status" value="1"/>
</dbReference>
<dbReference type="InterPro" id="IPR007172">
    <property type="entry name" value="DUF374"/>
</dbReference>
<feature type="transmembrane region" description="Helical" evidence="2">
    <location>
        <begin position="22"/>
        <end position="42"/>
    </location>
</feature>
<evidence type="ECO:0000313" key="4">
    <source>
        <dbReference type="EMBL" id="HFT93125.1"/>
    </source>
</evidence>
<evidence type="ECO:0000256" key="2">
    <source>
        <dbReference type="SAM" id="Phobius"/>
    </source>
</evidence>
<accession>A0A7C3LRU9</accession>
<proteinExistence type="predicted"/>
<dbReference type="AlphaFoldDB" id="A0A7C3LRU9"/>
<sequence>MTFISRNLPSGGNGNRNKADTLFRFLIAPLSGLIGFLLIFLLRTTIRFRLVGFGEFSERKFQKKSLVVSLWHNQLLFMPFMWSGRWGGAHAIVSRSRDGELITAVLRFFGIWTVRGSSTRGGTAALKQILSIAKKREGAFFVTPDGPLGPPFRIKEGAGFLTYRPDVPMYCMSVSYTGYRMLGSWDGFVIPFPFSTAYFVCSPPIYPGRQKNYSLRLDEIERGLHIVNEVSMALSTGRIRPEEADTMLNDRFSGHGRNHHETDREMTDGSVSLPD</sequence>
<evidence type="ECO:0000256" key="1">
    <source>
        <dbReference type="SAM" id="MobiDB-lite"/>
    </source>
</evidence>
<protein>
    <submittedName>
        <fullName evidence="4">DUF374 domain-containing protein</fullName>
    </submittedName>
</protein>
<feature type="domain" description="DUF374" evidence="3">
    <location>
        <begin position="85"/>
        <end position="150"/>
    </location>
</feature>
<evidence type="ECO:0000259" key="3">
    <source>
        <dbReference type="Pfam" id="PF04028"/>
    </source>
</evidence>
<keyword evidence="2" id="KW-0812">Transmembrane</keyword>
<dbReference type="EMBL" id="DTMM01000082">
    <property type="protein sequence ID" value="HFT93125.1"/>
    <property type="molecule type" value="Genomic_DNA"/>
</dbReference>
<reference evidence="4" key="1">
    <citation type="journal article" date="2020" name="mSystems">
        <title>Genome- and Community-Level Interaction Insights into Carbon Utilization and Element Cycling Functions of Hydrothermarchaeota in Hydrothermal Sediment.</title>
        <authorList>
            <person name="Zhou Z."/>
            <person name="Liu Y."/>
            <person name="Xu W."/>
            <person name="Pan J."/>
            <person name="Luo Z.H."/>
            <person name="Li M."/>
        </authorList>
    </citation>
    <scope>NUCLEOTIDE SEQUENCE [LARGE SCALE GENOMIC DNA]</scope>
    <source>
        <strain evidence="4">SpSt-902</strain>
    </source>
</reference>
<organism evidence="4">
    <name type="scientific">Leptospirillum ferriphilum</name>
    <dbReference type="NCBI Taxonomy" id="178606"/>
    <lineage>
        <taxon>Bacteria</taxon>
        <taxon>Pseudomonadati</taxon>
        <taxon>Nitrospirota</taxon>
        <taxon>Nitrospiria</taxon>
        <taxon>Nitrospirales</taxon>
        <taxon>Nitrospiraceae</taxon>
        <taxon>Leptospirillum</taxon>
    </lineage>
</organism>
<dbReference type="CDD" id="cd07983">
    <property type="entry name" value="LPLAT_DUF374-like"/>
    <property type="match status" value="1"/>
</dbReference>
<keyword evidence="2" id="KW-1133">Transmembrane helix</keyword>
<keyword evidence="2" id="KW-0472">Membrane</keyword>
<comment type="caution">
    <text evidence="4">The sequence shown here is derived from an EMBL/GenBank/DDBJ whole genome shotgun (WGS) entry which is preliminary data.</text>
</comment>